<evidence type="ECO:0000256" key="5">
    <source>
        <dbReference type="SAM" id="MobiDB-lite"/>
    </source>
</evidence>
<dbReference type="OMA" id="CVATYKY"/>
<keyword evidence="6" id="KW-1133">Transmembrane helix</keyword>
<dbReference type="eggNOG" id="KOG4729">
    <property type="taxonomic scope" value="Eukaryota"/>
</dbReference>
<sequence length="385" mass="42284">MAGQFKRQDLPPCQSEDYDQACEVRLAFGNAKDPTRDSTDPEDAAEDTASTRPRQVARILAAVGLCGLVGLTIVVLALWYRGSVNTEPILVSINNKLAANGRALQDVIFTLMTSSKVRESEADWQKSATRGPNTNDTIPNVTSVDYMRLGVEMMTSRIADNITIRKLEGFTYKPSALSDFAPPVSAEALPKKVQVCEWDVLKLGCGDGKRIDILSALYGRTNIHVCPGGSVLTLSCRSPISLREVRNLCQGTRSCLVHASNNVFGDPCVATYKYLEVWYACTGGSEHPSPEGCPSWTRWYDRDDPSGTGDYEILSRLRMEHPGEVCPAPSTMEARACVKGSNVPASQTGDHLFLFNTQLGLGCRDEDQEGHRQCEDYEVRFCCPQ</sequence>
<dbReference type="PROSITE" id="PS50228">
    <property type="entry name" value="SUEL_LECTIN"/>
    <property type="match status" value="1"/>
</dbReference>
<evidence type="ECO:0000256" key="2">
    <source>
        <dbReference type="ARBA" id="ARBA00022525"/>
    </source>
</evidence>
<dbReference type="GO" id="GO:0005576">
    <property type="term" value="C:extracellular region"/>
    <property type="evidence" value="ECO:0007669"/>
    <property type="project" value="UniProtKB-SubCell"/>
</dbReference>
<dbReference type="Gene3D" id="2.60.120.740">
    <property type="match status" value="1"/>
</dbReference>
<feature type="region of interest" description="Disordered" evidence="5">
    <location>
        <begin position="29"/>
        <end position="51"/>
    </location>
</feature>
<evidence type="ECO:0000313" key="9">
    <source>
        <dbReference type="Proteomes" id="UP000001554"/>
    </source>
</evidence>
<dbReference type="InterPro" id="IPR000922">
    <property type="entry name" value="Lectin_gal-bd_dom"/>
</dbReference>
<reference evidence="8" key="1">
    <citation type="journal article" date="2008" name="Nature">
        <title>The amphioxus genome and the evolution of the chordate karyotype.</title>
        <authorList>
            <consortium name="US DOE Joint Genome Institute (JGI-PGF)"/>
            <person name="Putnam N.H."/>
            <person name="Butts T."/>
            <person name="Ferrier D.E.K."/>
            <person name="Furlong R.F."/>
            <person name="Hellsten U."/>
            <person name="Kawashima T."/>
            <person name="Robinson-Rechavi M."/>
            <person name="Shoguchi E."/>
            <person name="Terry A."/>
            <person name="Yu J.-K."/>
            <person name="Benito-Gutierrez E.L."/>
            <person name="Dubchak I."/>
            <person name="Garcia-Fernandez J."/>
            <person name="Gibson-Brown J.J."/>
            <person name="Grigoriev I.V."/>
            <person name="Horton A.C."/>
            <person name="de Jong P.J."/>
            <person name="Jurka J."/>
            <person name="Kapitonov V.V."/>
            <person name="Kohara Y."/>
            <person name="Kuroki Y."/>
            <person name="Lindquist E."/>
            <person name="Lucas S."/>
            <person name="Osoegawa K."/>
            <person name="Pennacchio L.A."/>
            <person name="Salamov A.A."/>
            <person name="Satou Y."/>
            <person name="Sauka-Spengler T."/>
            <person name="Schmutz J."/>
            <person name="Shin-I T."/>
            <person name="Toyoda A."/>
            <person name="Bronner-Fraser M."/>
            <person name="Fujiyama A."/>
            <person name="Holland L.Z."/>
            <person name="Holland P.W.H."/>
            <person name="Satoh N."/>
            <person name="Rokhsar D.S."/>
        </authorList>
    </citation>
    <scope>NUCLEOTIDE SEQUENCE [LARGE SCALE GENOMIC DNA]</scope>
    <source>
        <strain evidence="8">S238N-H82</strain>
        <tissue evidence="8">Testes</tissue>
    </source>
</reference>
<organism>
    <name type="scientific">Branchiostoma floridae</name>
    <name type="common">Florida lancelet</name>
    <name type="synonym">Amphioxus</name>
    <dbReference type="NCBI Taxonomy" id="7739"/>
    <lineage>
        <taxon>Eukaryota</taxon>
        <taxon>Metazoa</taxon>
        <taxon>Chordata</taxon>
        <taxon>Cephalochordata</taxon>
        <taxon>Leptocardii</taxon>
        <taxon>Amphioxiformes</taxon>
        <taxon>Branchiostomatidae</taxon>
        <taxon>Branchiostoma</taxon>
    </lineage>
</organism>
<dbReference type="InterPro" id="IPR025155">
    <property type="entry name" value="WxxW_domain"/>
</dbReference>
<keyword evidence="9" id="KW-1185">Reference proteome</keyword>
<dbReference type="AlphaFoldDB" id="C3ZRD6"/>
<keyword evidence="6" id="KW-0812">Transmembrane</keyword>
<protein>
    <submittedName>
        <fullName evidence="10">Uncharacterized protein LOC118410833</fullName>
    </submittedName>
</protein>
<dbReference type="InterPro" id="IPR043159">
    <property type="entry name" value="Lectin_gal-bd_sf"/>
</dbReference>
<evidence type="ECO:0000313" key="8">
    <source>
        <dbReference type="EMBL" id="EEN44875.1"/>
    </source>
</evidence>
<dbReference type="RefSeq" id="XP_035668562.1">
    <property type="nucleotide sequence ID" value="XM_035812669.1"/>
</dbReference>
<dbReference type="KEGG" id="bfo:118410833"/>
<evidence type="ECO:0000313" key="10">
    <source>
        <dbReference type="RefSeq" id="XP_035668562.1"/>
    </source>
</evidence>
<gene>
    <name evidence="10" type="primary">LOC118410833</name>
    <name evidence="8" type="ORF">BRAFLDRAFT_89429</name>
</gene>
<keyword evidence="3" id="KW-0732">Signal</keyword>
<evidence type="ECO:0000256" key="3">
    <source>
        <dbReference type="ARBA" id="ARBA00022729"/>
    </source>
</evidence>
<evidence type="ECO:0000256" key="1">
    <source>
        <dbReference type="ARBA" id="ARBA00004613"/>
    </source>
</evidence>
<dbReference type="OrthoDB" id="6049857at2759"/>
<dbReference type="CDD" id="cd22827">
    <property type="entry name" value="Gal_Rha_Lectin_SUL-I-like"/>
    <property type="match status" value="1"/>
</dbReference>
<dbReference type="STRING" id="7739.C3ZRD6"/>
<name>C3ZRD6_BRAFL</name>
<dbReference type="Proteomes" id="UP000001554">
    <property type="component" value="Chromosome 3"/>
</dbReference>
<dbReference type="FunFam" id="2.60.120.740:FF:000001">
    <property type="entry name" value="Adhesion G protein-coupled receptor L2"/>
    <property type="match status" value="1"/>
</dbReference>
<proteinExistence type="predicted"/>
<dbReference type="EMBL" id="GG666665">
    <property type="protein sequence ID" value="EEN44875.1"/>
    <property type="molecule type" value="Genomic_DNA"/>
</dbReference>
<keyword evidence="4" id="KW-0325">Glycoprotein</keyword>
<dbReference type="PANTHER" id="PTHR46780">
    <property type="entry name" value="PROTEIN EVA-1"/>
    <property type="match status" value="1"/>
</dbReference>
<feature type="domain" description="SUEL-type lectin" evidence="7">
    <location>
        <begin position="195"/>
        <end position="282"/>
    </location>
</feature>
<keyword evidence="2" id="KW-0964">Secreted</keyword>
<dbReference type="GO" id="GO:0030246">
    <property type="term" value="F:carbohydrate binding"/>
    <property type="evidence" value="ECO:0007669"/>
    <property type="project" value="InterPro"/>
</dbReference>
<dbReference type="Pfam" id="PF13330">
    <property type="entry name" value="Mucin2_WxxW"/>
    <property type="match status" value="1"/>
</dbReference>
<dbReference type="GeneID" id="118410833"/>
<dbReference type="InParanoid" id="C3ZRD6"/>
<dbReference type="Pfam" id="PF02140">
    <property type="entry name" value="SUEL_Lectin"/>
    <property type="match status" value="1"/>
</dbReference>
<evidence type="ECO:0000259" key="7">
    <source>
        <dbReference type="PROSITE" id="PS50228"/>
    </source>
</evidence>
<evidence type="ECO:0000256" key="4">
    <source>
        <dbReference type="ARBA" id="ARBA00023180"/>
    </source>
</evidence>
<reference evidence="10" key="3">
    <citation type="submission" date="2025-04" db="UniProtKB">
        <authorList>
            <consortium name="RefSeq"/>
        </authorList>
    </citation>
    <scope>IDENTIFICATION</scope>
    <source>
        <strain evidence="10">S238N-H82</strain>
        <tissue evidence="10">Testes</tissue>
    </source>
</reference>
<accession>C3ZRD6</accession>
<feature type="transmembrane region" description="Helical" evidence="6">
    <location>
        <begin position="59"/>
        <end position="80"/>
    </location>
</feature>
<reference evidence="9" key="2">
    <citation type="journal article" date="2020" name="Nat. Ecol. Evol.">
        <title>Deeply conserved synteny resolves early events in vertebrate evolution.</title>
        <authorList>
            <person name="Simakov O."/>
            <person name="Marletaz F."/>
            <person name="Yue J.X."/>
            <person name="O'Connell B."/>
            <person name="Jenkins J."/>
            <person name="Brandt A."/>
            <person name="Calef R."/>
            <person name="Tung C.H."/>
            <person name="Huang T.K."/>
            <person name="Schmutz J."/>
            <person name="Satoh N."/>
            <person name="Yu J.K."/>
            <person name="Putnam N.H."/>
            <person name="Green R.E."/>
            <person name="Rokhsar D.S."/>
        </authorList>
    </citation>
    <scope>NUCLEOTIDE SEQUENCE [LARGE SCALE GENOMIC DNA]</scope>
    <source>
        <strain evidence="9">S238N-H82</strain>
    </source>
</reference>
<keyword evidence="6" id="KW-0472">Membrane</keyword>
<evidence type="ECO:0000256" key="6">
    <source>
        <dbReference type="SAM" id="Phobius"/>
    </source>
</evidence>
<comment type="subcellular location">
    <subcellularLocation>
        <location evidence="1">Secreted</location>
    </subcellularLocation>
</comment>